<gene>
    <name evidence="1" type="ORF">UCDDA912_g08750</name>
</gene>
<name>A0A0G2H7V4_9PEZI</name>
<evidence type="ECO:0000313" key="2">
    <source>
        <dbReference type="Proteomes" id="UP000034680"/>
    </source>
</evidence>
<sequence>MASQTEQAIIISAWPCAGKTTFAQAWARHTVFDLDSSAYDLKSSEGTEKYVEDIEARARGPSDAIVLVSSHAEVRRLLKERGLEYVAVSVDDLEDWKERQKARATGENDLGQLGLLKKGIAEWGSWKERETGEGLKVVLGRGQYLGSLAVIEDILKLAERE</sequence>
<keyword evidence="2" id="KW-1185">Reference proteome</keyword>
<organism evidence="1 2">
    <name type="scientific">Diaporthe ampelina</name>
    <dbReference type="NCBI Taxonomy" id="1214573"/>
    <lineage>
        <taxon>Eukaryota</taxon>
        <taxon>Fungi</taxon>
        <taxon>Dikarya</taxon>
        <taxon>Ascomycota</taxon>
        <taxon>Pezizomycotina</taxon>
        <taxon>Sordariomycetes</taxon>
        <taxon>Sordariomycetidae</taxon>
        <taxon>Diaporthales</taxon>
        <taxon>Diaporthaceae</taxon>
        <taxon>Diaporthe</taxon>
    </lineage>
</organism>
<dbReference type="Proteomes" id="UP000034680">
    <property type="component" value="Unassembled WGS sequence"/>
</dbReference>
<protein>
    <submittedName>
        <fullName evidence="1">Uncharacterized protein</fullName>
    </submittedName>
</protein>
<accession>A0A0G2H7V4</accession>
<dbReference type="STRING" id="1214573.A0A0G2H7V4"/>
<dbReference type="OrthoDB" id="3471201at2759"/>
<comment type="caution">
    <text evidence="1">The sequence shown here is derived from an EMBL/GenBank/DDBJ whole genome shotgun (WGS) entry which is preliminary data.</text>
</comment>
<dbReference type="EMBL" id="LCUC01000398">
    <property type="protein sequence ID" value="KKY31308.1"/>
    <property type="molecule type" value="Genomic_DNA"/>
</dbReference>
<evidence type="ECO:0000313" key="1">
    <source>
        <dbReference type="EMBL" id="KKY31308.1"/>
    </source>
</evidence>
<proteinExistence type="predicted"/>
<reference evidence="1 2" key="1">
    <citation type="submission" date="2015-05" db="EMBL/GenBank/DDBJ databases">
        <title>Distinctive expansion of gene families associated with plant cell wall degradation and secondary metabolism in the genomes of grapevine trunk pathogens.</title>
        <authorList>
            <person name="Lawrence D.P."/>
            <person name="Travadon R."/>
            <person name="Rolshausen P.E."/>
            <person name="Baumgartner K."/>
        </authorList>
    </citation>
    <scope>NUCLEOTIDE SEQUENCE [LARGE SCALE GENOMIC DNA]</scope>
    <source>
        <strain evidence="1">DA912</strain>
    </source>
</reference>
<reference evidence="1 2" key="2">
    <citation type="submission" date="2015-05" db="EMBL/GenBank/DDBJ databases">
        <authorList>
            <person name="Morales-Cruz A."/>
            <person name="Amrine K.C."/>
            <person name="Cantu D."/>
        </authorList>
    </citation>
    <scope>NUCLEOTIDE SEQUENCE [LARGE SCALE GENOMIC DNA]</scope>
    <source>
        <strain evidence="1">DA912</strain>
    </source>
</reference>
<dbReference type="AlphaFoldDB" id="A0A0G2H7V4"/>